<dbReference type="Gene3D" id="3.90.1570.10">
    <property type="entry name" value="tt1808, chain A"/>
    <property type="match status" value="1"/>
</dbReference>
<dbReference type="PANTHER" id="PTHR34107">
    <property type="entry name" value="SLL0198 PROTEIN-RELATED"/>
    <property type="match status" value="1"/>
</dbReference>
<dbReference type="PANTHER" id="PTHR34107:SF1">
    <property type="entry name" value="SLL0198 PROTEIN"/>
    <property type="match status" value="1"/>
</dbReference>
<organism evidence="2 3">
    <name type="scientific">Fimbriiglobus ruber</name>
    <dbReference type="NCBI Taxonomy" id="1908690"/>
    <lineage>
        <taxon>Bacteria</taxon>
        <taxon>Pseudomonadati</taxon>
        <taxon>Planctomycetota</taxon>
        <taxon>Planctomycetia</taxon>
        <taxon>Gemmatales</taxon>
        <taxon>Gemmataceae</taxon>
        <taxon>Fimbriiglobus</taxon>
    </lineage>
</organism>
<dbReference type="Pfam" id="PF05685">
    <property type="entry name" value="Uma2"/>
    <property type="match status" value="1"/>
</dbReference>
<accession>A0A225EA09</accession>
<dbReference type="InterPro" id="IPR011335">
    <property type="entry name" value="Restrct_endonuc-II-like"/>
</dbReference>
<dbReference type="AlphaFoldDB" id="A0A225EA09"/>
<proteinExistence type="predicted"/>
<sequence>MRTAPVTIPAGVDVAVVTADQAKQLTARASFFKGPPVLIVEILSANDTQAEVAERVEEYSACGVPLVWVLNPYFRTVTIHRPGIQALALDSTQVITADPELPGFSAPVADFFG</sequence>
<feature type="domain" description="Putative restriction endonuclease" evidence="1">
    <location>
        <begin position="13"/>
        <end position="109"/>
    </location>
</feature>
<keyword evidence="3" id="KW-1185">Reference proteome</keyword>
<evidence type="ECO:0000313" key="3">
    <source>
        <dbReference type="Proteomes" id="UP000214646"/>
    </source>
</evidence>
<protein>
    <recommendedName>
        <fullName evidence="1">Putative restriction endonuclease domain-containing protein</fullName>
    </recommendedName>
</protein>
<dbReference type="InterPro" id="IPR012296">
    <property type="entry name" value="Nuclease_put_TT1808"/>
</dbReference>
<evidence type="ECO:0000313" key="2">
    <source>
        <dbReference type="EMBL" id="OWK46866.1"/>
    </source>
</evidence>
<gene>
    <name evidence="2" type="ORF">FRUB_00565</name>
</gene>
<dbReference type="Proteomes" id="UP000214646">
    <property type="component" value="Unassembled WGS sequence"/>
</dbReference>
<name>A0A225EA09_9BACT</name>
<dbReference type="InterPro" id="IPR008538">
    <property type="entry name" value="Uma2"/>
</dbReference>
<reference evidence="3" key="1">
    <citation type="submission" date="2017-06" db="EMBL/GenBank/DDBJ databases">
        <title>Genome analysis of Fimbriiglobus ruber SP5, the first member of the order Planctomycetales with confirmed chitinolytic capability.</title>
        <authorList>
            <person name="Ravin N.V."/>
            <person name="Rakitin A.L."/>
            <person name="Ivanova A.A."/>
            <person name="Beletsky A.V."/>
            <person name="Kulichevskaya I.S."/>
            <person name="Mardanov A.V."/>
            <person name="Dedysh S.N."/>
        </authorList>
    </citation>
    <scope>NUCLEOTIDE SEQUENCE [LARGE SCALE GENOMIC DNA]</scope>
    <source>
        <strain evidence="3">SP5</strain>
    </source>
</reference>
<comment type="caution">
    <text evidence="2">The sequence shown here is derived from an EMBL/GenBank/DDBJ whole genome shotgun (WGS) entry which is preliminary data.</text>
</comment>
<dbReference type="CDD" id="cd06260">
    <property type="entry name" value="DUF820-like"/>
    <property type="match status" value="1"/>
</dbReference>
<dbReference type="EMBL" id="NIDE01000001">
    <property type="protein sequence ID" value="OWK46866.1"/>
    <property type="molecule type" value="Genomic_DNA"/>
</dbReference>
<evidence type="ECO:0000259" key="1">
    <source>
        <dbReference type="Pfam" id="PF05685"/>
    </source>
</evidence>
<dbReference type="SUPFAM" id="SSF52980">
    <property type="entry name" value="Restriction endonuclease-like"/>
    <property type="match status" value="1"/>
</dbReference>